<dbReference type="Proteomes" id="UP000011082">
    <property type="component" value="Unassembled WGS sequence"/>
</dbReference>
<feature type="transmembrane region" description="Helical" evidence="1">
    <location>
        <begin position="68"/>
        <end position="88"/>
    </location>
</feature>
<evidence type="ECO:0000256" key="1">
    <source>
        <dbReference type="SAM" id="Phobius"/>
    </source>
</evidence>
<evidence type="ECO:0000313" key="2">
    <source>
        <dbReference type="EMBL" id="ELA42088.1"/>
    </source>
</evidence>
<evidence type="ECO:0000313" key="3">
    <source>
        <dbReference type="Proteomes" id="UP000011082"/>
    </source>
</evidence>
<keyword evidence="1" id="KW-1133">Transmembrane helix</keyword>
<dbReference type="VEuPathDB" id="MicrosporidiaDB:VICG_00937"/>
<dbReference type="GeneID" id="19881649"/>
<organism evidence="2 3">
    <name type="scientific">Vittaforma corneae (strain ATCC 50505)</name>
    <name type="common">Microsporidian parasite</name>
    <name type="synonym">Nosema corneum</name>
    <dbReference type="NCBI Taxonomy" id="993615"/>
    <lineage>
        <taxon>Eukaryota</taxon>
        <taxon>Fungi</taxon>
        <taxon>Fungi incertae sedis</taxon>
        <taxon>Microsporidia</taxon>
        <taxon>Nosematidae</taxon>
        <taxon>Vittaforma</taxon>
    </lineage>
</organism>
<accession>L2GMI3</accession>
<sequence>MRSVFSASKFSDEYVRVFEPDELFYKIDLGKIFSHAKEEKTGSNDEFLKKRQQQIHSNIRRLKICNTLFMSSAVVLVVIDSLALYTLYLKRSRNQGVTSM</sequence>
<reference evidence="3" key="1">
    <citation type="submission" date="2011-05" db="EMBL/GenBank/DDBJ databases">
        <title>The genome sequence of Vittaforma corneae strain ATCC 50505.</title>
        <authorList>
            <consortium name="The Broad Institute Genome Sequencing Platform"/>
            <person name="Cuomo C."/>
            <person name="Didier E."/>
            <person name="Bowers L."/>
            <person name="Young S.K."/>
            <person name="Zeng Q."/>
            <person name="Gargeya S."/>
            <person name="Fitzgerald M."/>
            <person name="Haas B."/>
            <person name="Abouelleil A."/>
            <person name="Alvarado L."/>
            <person name="Arachchi H.M."/>
            <person name="Berlin A."/>
            <person name="Chapman S.B."/>
            <person name="Gearin G."/>
            <person name="Goldberg J."/>
            <person name="Griggs A."/>
            <person name="Gujja S."/>
            <person name="Hansen M."/>
            <person name="Heiman D."/>
            <person name="Howarth C."/>
            <person name="Larimer J."/>
            <person name="Lui A."/>
            <person name="MacDonald P.J.P."/>
            <person name="McCowen C."/>
            <person name="Montmayeur A."/>
            <person name="Murphy C."/>
            <person name="Neiman D."/>
            <person name="Pearson M."/>
            <person name="Priest M."/>
            <person name="Roberts A."/>
            <person name="Saif S."/>
            <person name="Shea T."/>
            <person name="Sisk P."/>
            <person name="Stolte C."/>
            <person name="Sykes S."/>
            <person name="Wortman J."/>
            <person name="Nusbaum C."/>
            <person name="Birren B."/>
        </authorList>
    </citation>
    <scope>NUCLEOTIDE SEQUENCE [LARGE SCALE GENOMIC DNA]</scope>
    <source>
        <strain evidence="3">ATCC 50505</strain>
    </source>
</reference>
<dbReference type="AlphaFoldDB" id="L2GMI3"/>
<name>L2GMI3_VITCO</name>
<dbReference type="HOGENOM" id="CLU_2308231_0_0_1"/>
<proteinExistence type="predicted"/>
<protein>
    <submittedName>
        <fullName evidence="2">Uncharacterized protein</fullName>
    </submittedName>
</protein>
<dbReference type="RefSeq" id="XP_007604384.1">
    <property type="nucleotide sequence ID" value="XM_007604322.1"/>
</dbReference>
<keyword evidence="1" id="KW-0472">Membrane</keyword>
<dbReference type="InParanoid" id="L2GMI3"/>
<dbReference type="EMBL" id="JH370135">
    <property type="protein sequence ID" value="ELA42088.1"/>
    <property type="molecule type" value="Genomic_DNA"/>
</dbReference>
<keyword evidence="3" id="KW-1185">Reference proteome</keyword>
<gene>
    <name evidence="2" type="ORF">VICG_00937</name>
</gene>
<keyword evidence="1" id="KW-0812">Transmembrane</keyword>